<dbReference type="CDD" id="cd08023">
    <property type="entry name" value="GH16_laminarinase_like"/>
    <property type="match status" value="1"/>
</dbReference>
<gene>
    <name evidence="3" type="ORF">KK083_23075</name>
</gene>
<evidence type="ECO:0000313" key="3">
    <source>
        <dbReference type="EMBL" id="MBT1699789.1"/>
    </source>
</evidence>
<dbReference type="PROSITE" id="PS51762">
    <property type="entry name" value="GH16_2"/>
    <property type="match status" value="1"/>
</dbReference>
<reference evidence="3 4" key="1">
    <citation type="submission" date="2021-05" db="EMBL/GenBank/DDBJ databases">
        <title>A Polyphasic approach of four new species of the genus Ohtaekwangia: Ohtaekwangia histidinii sp. nov., Ohtaekwangia cretensis sp. nov., Ohtaekwangia indiensis sp. nov., Ohtaekwangia reichenbachii sp. nov. from diverse environment.</title>
        <authorList>
            <person name="Octaviana S."/>
        </authorList>
    </citation>
    <scope>NUCLEOTIDE SEQUENCE [LARGE SCALE GENOMIC DNA]</scope>
    <source>
        <strain evidence="3 4">PWU4</strain>
    </source>
</reference>
<evidence type="ECO:0000256" key="1">
    <source>
        <dbReference type="ARBA" id="ARBA00006865"/>
    </source>
</evidence>
<evidence type="ECO:0000313" key="4">
    <source>
        <dbReference type="Proteomes" id="UP001319200"/>
    </source>
</evidence>
<dbReference type="Gene3D" id="2.60.120.200">
    <property type="match status" value="1"/>
</dbReference>
<proteinExistence type="inferred from homology"/>
<keyword evidence="3" id="KW-0378">Hydrolase</keyword>
<dbReference type="InterPro" id="IPR050546">
    <property type="entry name" value="Glycosyl_Hydrlase_16"/>
</dbReference>
<organism evidence="3 4">
    <name type="scientific">Chryseosolibacter histidini</name>
    <dbReference type="NCBI Taxonomy" id="2782349"/>
    <lineage>
        <taxon>Bacteria</taxon>
        <taxon>Pseudomonadati</taxon>
        <taxon>Bacteroidota</taxon>
        <taxon>Cytophagia</taxon>
        <taxon>Cytophagales</taxon>
        <taxon>Chryseotaleaceae</taxon>
        <taxon>Chryseosolibacter</taxon>
    </lineage>
</organism>
<dbReference type="PANTHER" id="PTHR10963:SF55">
    <property type="entry name" value="GLYCOSIDE HYDROLASE FAMILY 16 PROTEIN"/>
    <property type="match status" value="1"/>
</dbReference>
<keyword evidence="4" id="KW-1185">Reference proteome</keyword>
<dbReference type="GO" id="GO:0004553">
    <property type="term" value="F:hydrolase activity, hydrolyzing O-glycosyl compounds"/>
    <property type="evidence" value="ECO:0007669"/>
    <property type="project" value="InterPro"/>
</dbReference>
<comment type="similarity">
    <text evidence="1">Belongs to the glycosyl hydrolase 16 family.</text>
</comment>
<dbReference type="PANTHER" id="PTHR10963">
    <property type="entry name" value="GLYCOSYL HYDROLASE-RELATED"/>
    <property type="match status" value="1"/>
</dbReference>
<dbReference type="SUPFAM" id="SSF49899">
    <property type="entry name" value="Concanavalin A-like lectins/glucanases"/>
    <property type="match status" value="1"/>
</dbReference>
<sequence length="265" mass="30271">MNLLSTFFLAVILTLTACQDNKNPKLVWSDEFDKPGAPDPAKWSYDLGDGCPNSCGWGNNELEYYTKDQKNVRVEEGKLIIEAHRDSLGGKAYTSTRIVSRKQGDWTYGRIEAKAKLPRGKGTWPAIWMLSTDWKYGGWPESGEIDIMEHVGYDPGVIHGTIHTEAYNHLKGTQKEGKITIADAQDTFHVYAIDWTENKIDFFVDDQLYHTVTRDPKDDFKGWPFDQRFHLIMNIAVGGNWGGAKGVDETIWPQRMEVEYVRVYQ</sequence>
<feature type="domain" description="GH16" evidence="2">
    <location>
        <begin position="16"/>
        <end position="265"/>
    </location>
</feature>
<dbReference type="RefSeq" id="WP_254167965.1">
    <property type="nucleotide sequence ID" value="NZ_JAHESF010000029.1"/>
</dbReference>
<dbReference type="GO" id="GO:0005975">
    <property type="term" value="P:carbohydrate metabolic process"/>
    <property type="evidence" value="ECO:0007669"/>
    <property type="project" value="InterPro"/>
</dbReference>
<dbReference type="Proteomes" id="UP001319200">
    <property type="component" value="Unassembled WGS sequence"/>
</dbReference>
<accession>A0AAP2GL62</accession>
<comment type="caution">
    <text evidence="3">The sequence shown here is derived from an EMBL/GenBank/DDBJ whole genome shotgun (WGS) entry which is preliminary data.</text>
</comment>
<dbReference type="InterPro" id="IPR000757">
    <property type="entry name" value="Beta-glucanase-like"/>
</dbReference>
<dbReference type="AlphaFoldDB" id="A0AAP2GL62"/>
<dbReference type="EMBL" id="JAHESF010000029">
    <property type="protein sequence ID" value="MBT1699789.1"/>
    <property type="molecule type" value="Genomic_DNA"/>
</dbReference>
<dbReference type="Pfam" id="PF00722">
    <property type="entry name" value="Glyco_hydro_16"/>
    <property type="match status" value="1"/>
</dbReference>
<dbReference type="InterPro" id="IPR013320">
    <property type="entry name" value="ConA-like_dom_sf"/>
</dbReference>
<protein>
    <submittedName>
        <fullName evidence="3">Glycoside hydrolase family 16 protein</fullName>
    </submittedName>
</protein>
<evidence type="ECO:0000259" key="2">
    <source>
        <dbReference type="PROSITE" id="PS51762"/>
    </source>
</evidence>
<name>A0AAP2GL62_9BACT</name>